<evidence type="ECO:0000313" key="2">
    <source>
        <dbReference type="Proteomes" id="UP000023152"/>
    </source>
</evidence>
<dbReference type="EMBL" id="ASPP01012409">
    <property type="protein sequence ID" value="ETO20628.1"/>
    <property type="molecule type" value="Genomic_DNA"/>
</dbReference>
<accession>X6N3Y8</accession>
<evidence type="ECO:0000313" key="1">
    <source>
        <dbReference type="EMBL" id="ETO20628.1"/>
    </source>
</evidence>
<comment type="caution">
    <text evidence="1">The sequence shown here is derived from an EMBL/GenBank/DDBJ whole genome shotgun (WGS) entry which is preliminary data.</text>
</comment>
<reference evidence="1 2" key="1">
    <citation type="journal article" date="2013" name="Curr. Biol.">
        <title>The Genome of the Foraminiferan Reticulomyxa filosa.</title>
        <authorList>
            <person name="Glockner G."/>
            <person name="Hulsmann N."/>
            <person name="Schleicher M."/>
            <person name="Noegel A.A."/>
            <person name="Eichinger L."/>
            <person name="Gallinger C."/>
            <person name="Pawlowski J."/>
            <person name="Sierra R."/>
            <person name="Euteneuer U."/>
            <person name="Pillet L."/>
            <person name="Moustafa A."/>
            <person name="Platzer M."/>
            <person name="Groth M."/>
            <person name="Szafranski K."/>
            <person name="Schliwa M."/>
        </authorList>
    </citation>
    <scope>NUCLEOTIDE SEQUENCE [LARGE SCALE GENOMIC DNA]</scope>
</reference>
<name>X6N3Y8_RETFI</name>
<sequence length="173" mass="20812">MVKKTKTLHQKFLIKIQFKKNLKSSILNINFLKTTKDTILILKNNKKILKFHLGNICLIYMHYCKIFKNHMKNIDFNQLRKNLLLSLVVPKQKYNKFIVIESILLTSTSLKIEFIINERNNAKKRKKYHVSFVEKVFYMTKILTYYDSLKEDIQTELCFFVLFSFCSIMPHYK</sequence>
<dbReference type="Proteomes" id="UP000023152">
    <property type="component" value="Unassembled WGS sequence"/>
</dbReference>
<proteinExistence type="predicted"/>
<protein>
    <submittedName>
        <fullName evidence="1">Uncharacterized protein</fullName>
    </submittedName>
</protein>
<gene>
    <name evidence="1" type="ORF">RFI_16588</name>
</gene>
<dbReference type="AlphaFoldDB" id="X6N3Y8"/>
<keyword evidence="2" id="KW-1185">Reference proteome</keyword>
<organism evidence="1 2">
    <name type="scientific">Reticulomyxa filosa</name>
    <dbReference type="NCBI Taxonomy" id="46433"/>
    <lineage>
        <taxon>Eukaryota</taxon>
        <taxon>Sar</taxon>
        <taxon>Rhizaria</taxon>
        <taxon>Retaria</taxon>
        <taxon>Foraminifera</taxon>
        <taxon>Monothalamids</taxon>
        <taxon>Reticulomyxidae</taxon>
        <taxon>Reticulomyxa</taxon>
    </lineage>
</organism>